<dbReference type="RefSeq" id="XP_067480994.1">
    <property type="nucleotide sequence ID" value="XM_067620779.1"/>
</dbReference>
<gene>
    <name evidence="2" type="ORF">ASPBRDRAFT_194669</name>
</gene>
<evidence type="ECO:0000313" key="2">
    <source>
        <dbReference type="EMBL" id="OJJ73746.1"/>
    </source>
</evidence>
<evidence type="ECO:0000313" key="3">
    <source>
        <dbReference type="Proteomes" id="UP000184499"/>
    </source>
</evidence>
<protein>
    <submittedName>
        <fullName evidence="2">Uncharacterized protein</fullName>
    </submittedName>
</protein>
<feature type="compositionally biased region" description="Basic and acidic residues" evidence="1">
    <location>
        <begin position="63"/>
        <end position="79"/>
    </location>
</feature>
<dbReference type="Proteomes" id="UP000184499">
    <property type="component" value="Unassembled WGS sequence"/>
</dbReference>
<dbReference type="GeneID" id="93573267"/>
<organism evidence="2 3">
    <name type="scientific">Aspergillus brasiliensis (strain CBS 101740 / IMI 381727 / IBT 21946)</name>
    <dbReference type="NCBI Taxonomy" id="767769"/>
    <lineage>
        <taxon>Eukaryota</taxon>
        <taxon>Fungi</taxon>
        <taxon>Dikarya</taxon>
        <taxon>Ascomycota</taxon>
        <taxon>Pezizomycotina</taxon>
        <taxon>Eurotiomycetes</taxon>
        <taxon>Eurotiomycetidae</taxon>
        <taxon>Eurotiales</taxon>
        <taxon>Aspergillaceae</taxon>
        <taxon>Aspergillus</taxon>
        <taxon>Aspergillus subgen. Circumdati</taxon>
    </lineage>
</organism>
<name>A0A1L9UQC2_ASPBC</name>
<keyword evidence="3" id="KW-1185">Reference proteome</keyword>
<dbReference type="EMBL" id="KV878682">
    <property type="protein sequence ID" value="OJJ73746.1"/>
    <property type="molecule type" value="Genomic_DNA"/>
</dbReference>
<dbReference type="VEuPathDB" id="FungiDB:ASPBRDRAFT_194669"/>
<reference evidence="3" key="1">
    <citation type="journal article" date="2017" name="Genome Biol.">
        <title>Comparative genomics reveals high biological diversity and specific adaptations in the industrially and medically important fungal genus Aspergillus.</title>
        <authorList>
            <person name="de Vries R.P."/>
            <person name="Riley R."/>
            <person name="Wiebenga A."/>
            <person name="Aguilar-Osorio G."/>
            <person name="Amillis S."/>
            <person name="Uchima C.A."/>
            <person name="Anderluh G."/>
            <person name="Asadollahi M."/>
            <person name="Askin M."/>
            <person name="Barry K."/>
            <person name="Battaglia E."/>
            <person name="Bayram O."/>
            <person name="Benocci T."/>
            <person name="Braus-Stromeyer S.A."/>
            <person name="Caldana C."/>
            <person name="Canovas D."/>
            <person name="Cerqueira G.C."/>
            <person name="Chen F."/>
            <person name="Chen W."/>
            <person name="Choi C."/>
            <person name="Clum A."/>
            <person name="Dos Santos R.A."/>
            <person name="Damasio A.R."/>
            <person name="Diallinas G."/>
            <person name="Emri T."/>
            <person name="Fekete E."/>
            <person name="Flipphi M."/>
            <person name="Freyberg S."/>
            <person name="Gallo A."/>
            <person name="Gournas C."/>
            <person name="Habgood R."/>
            <person name="Hainaut M."/>
            <person name="Harispe M.L."/>
            <person name="Henrissat B."/>
            <person name="Hilden K.S."/>
            <person name="Hope R."/>
            <person name="Hossain A."/>
            <person name="Karabika E."/>
            <person name="Karaffa L."/>
            <person name="Karanyi Z."/>
            <person name="Krasevec N."/>
            <person name="Kuo A."/>
            <person name="Kusch H."/>
            <person name="LaButti K."/>
            <person name="Lagendijk E.L."/>
            <person name="Lapidus A."/>
            <person name="Levasseur A."/>
            <person name="Lindquist E."/>
            <person name="Lipzen A."/>
            <person name="Logrieco A.F."/>
            <person name="MacCabe A."/>
            <person name="Maekelae M.R."/>
            <person name="Malavazi I."/>
            <person name="Melin P."/>
            <person name="Meyer V."/>
            <person name="Mielnichuk N."/>
            <person name="Miskei M."/>
            <person name="Molnar A.P."/>
            <person name="Mule G."/>
            <person name="Ngan C.Y."/>
            <person name="Orejas M."/>
            <person name="Orosz E."/>
            <person name="Ouedraogo J.P."/>
            <person name="Overkamp K.M."/>
            <person name="Park H.-S."/>
            <person name="Perrone G."/>
            <person name="Piumi F."/>
            <person name="Punt P.J."/>
            <person name="Ram A.F."/>
            <person name="Ramon A."/>
            <person name="Rauscher S."/>
            <person name="Record E."/>
            <person name="Riano-Pachon D.M."/>
            <person name="Robert V."/>
            <person name="Roehrig J."/>
            <person name="Ruller R."/>
            <person name="Salamov A."/>
            <person name="Salih N.S."/>
            <person name="Samson R.A."/>
            <person name="Sandor E."/>
            <person name="Sanguinetti M."/>
            <person name="Schuetze T."/>
            <person name="Sepcic K."/>
            <person name="Shelest E."/>
            <person name="Sherlock G."/>
            <person name="Sophianopoulou V."/>
            <person name="Squina F.M."/>
            <person name="Sun H."/>
            <person name="Susca A."/>
            <person name="Todd R.B."/>
            <person name="Tsang A."/>
            <person name="Unkles S.E."/>
            <person name="van de Wiele N."/>
            <person name="van Rossen-Uffink D."/>
            <person name="Oliveira J.V."/>
            <person name="Vesth T.C."/>
            <person name="Visser J."/>
            <person name="Yu J.-H."/>
            <person name="Zhou M."/>
            <person name="Andersen M.R."/>
            <person name="Archer D.B."/>
            <person name="Baker S.E."/>
            <person name="Benoit I."/>
            <person name="Brakhage A.A."/>
            <person name="Braus G.H."/>
            <person name="Fischer R."/>
            <person name="Frisvad J.C."/>
            <person name="Goldman G.H."/>
            <person name="Houbraken J."/>
            <person name="Oakley B."/>
            <person name="Pocsi I."/>
            <person name="Scazzocchio C."/>
            <person name="Seiboth B."/>
            <person name="vanKuyk P.A."/>
            <person name="Wortman J."/>
            <person name="Dyer P.S."/>
            <person name="Grigoriev I.V."/>
        </authorList>
    </citation>
    <scope>NUCLEOTIDE SEQUENCE [LARGE SCALE GENOMIC DNA]</scope>
    <source>
        <strain evidence="3">CBS 101740 / IMI 381727 / IBT 21946</strain>
    </source>
</reference>
<feature type="region of interest" description="Disordered" evidence="1">
    <location>
        <begin position="14"/>
        <end position="79"/>
    </location>
</feature>
<evidence type="ECO:0000256" key="1">
    <source>
        <dbReference type="SAM" id="MobiDB-lite"/>
    </source>
</evidence>
<dbReference type="AlphaFoldDB" id="A0A1L9UQC2"/>
<proteinExistence type="predicted"/>
<dbReference type="OrthoDB" id="4433347at2759"/>
<sequence>MVSDAKACNAGRCLPRRYRPAPTGGTDGVCAPPPRQRPAESLSVSGARSTFRFPLHVGSEPISSEKKSWAEPRLDYRNK</sequence>
<accession>A0A1L9UQC2</accession>